<protein>
    <submittedName>
        <fullName evidence="1">Uncharacterized protein</fullName>
    </submittedName>
</protein>
<evidence type="ECO:0000313" key="2">
    <source>
        <dbReference type="Proteomes" id="UP000653472"/>
    </source>
</evidence>
<evidence type="ECO:0000313" key="1">
    <source>
        <dbReference type="EMBL" id="NKF24498.1"/>
    </source>
</evidence>
<organism evidence="1 2">
    <name type="scientific">Solimonas marina</name>
    <dbReference type="NCBI Taxonomy" id="2714601"/>
    <lineage>
        <taxon>Bacteria</taxon>
        <taxon>Pseudomonadati</taxon>
        <taxon>Pseudomonadota</taxon>
        <taxon>Gammaproteobacteria</taxon>
        <taxon>Nevskiales</taxon>
        <taxon>Nevskiaceae</taxon>
        <taxon>Solimonas</taxon>
    </lineage>
</organism>
<gene>
    <name evidence="1" type="ORF">G7Y82_19475</name>
</gene>
<keyword evidence="2" id="KW-1185">Reference proteome</keyword>
<accession>A0A969WEE5</accession>
<proteinExistence type="predicted"/>
<sequence>MDISDLSALEQQALVSAIRFWADHWDWECPTLFGLAQEDMSDIAGTWPESAALRSADAALAVIGSIREMLCGANALMPEKIRERVGISAAELGDLLHRIRPRIDEALAK</sequence>
<reference evidence="1" key="1">
    <citation type="submission" date="2020-03" db="EMBL/GenBank/DDBJ databases">
        <title>Solimonas marina sp. nov., isolated from deep seawater of the Pacific Ocean.</title>
        <authorList>
            <person name="Liu X."/>
            <person name="Lai Q."/>
            <person name="Sun F."/>
            <person name="Gai Y."/>
            <person name="Li G."/>
            <person name="Shao Z."/>
        </authorList>
    </citation>
    <scope>NUCLEOTIDE SEQUENCE</scope>
    <source>
        <strain evidence="1">C16B3</strain>
    </source>
</reference>
<name>A0A969WEE5_9GAMM</name>
<dbReference type="AlphaFoldDB" id="A0A969WEE5"/>
<dbReference type="EMBL" id="JAAVXB010000015">
    <property type="protein sequence ID" value="NKF24498.1"/>
    <property type="molecule type" value="Genomic_DNA"/>
</dbReference>
<dbReference type="RefSeq" id="WP_168149798.1">
    <property type="nucleotide sequence ID" value="NZ_JAAVXB010000015.1"/>
</dbReference>
<dbReference type="Proteomes" id="UP000653472">
    <property type="component" value="Unassembled WGS sequence"/>
</dbReference>
<comment type="caution">
    <text evidence="1">The sequence shown here is derived from an EMBL/GenBank/DDBJ whole genome shotgun (WGS) entry which is preliminary data.</text>
</comment>